<dbReference type="PROSITE" id="PS50093">
    <property type="entry name" value="PKD"/>
    <property type="match status" value="1"/>
</dbReference>
<dbReference type="InterPro" id="IPR011047">
    <property type="entry name" value="Quinoprotein_ADH-like_sf"/>
</dbReference>
<dbReference type="PANTHER" id="PTHR34512:SF30">
    <property type="entry name" value="OUTER MEMBRANE PROTEIN ASSEMBLY FACTOR BAMB"/>
    <property type="match status" value="1"/>
</dbReference>
<dbReference type="SMART" id="SM00564">
    <property type="entry name" value="PQQ"/>
    <property type="match status" value="6"/>
</dbReference>
<dbReference type="InterPro" id="IPR002372">
    <property type="entry name" value="PQQ_rpt_dom"/>
</dbReference>
<evidence type="ECO:0000313" key="3">
    <source>
        <dbReference type="Proteomes" id="UP000718012"/>
    </source>
</evidence>
<reference evidence="2" key="1">
    <citation type="journal article" date="2021" name="PeerJ">
        <title>Extensive microbial diversity within the chicken gut microbiome revealed by metagenomics and culture.</title>
        <authorList>
            <person name="Gilroy R."/>
            <person name="Ravi A."/>
            <person name="Getino M."/>
            <person name="Pursley I."/>
            <person name="Horton D.L."/>
            <person name="Alikhan N.F."/>
            <person name="Baker D."/>
            <person name="Gharbi K."/>
            <person name="Hall N."/>
            <person name="Watson M."/>
            <person name="Adriaenssens E.M."/>
            <person name="Foster-Nyarko E."/>
            <person name="Jarju S."/>
            <person name="Secka A."/>
            <person name="Antonio M."/>
            <person name="Oren A."/>
            <person name="Chaudhuri R.R."/>
            <person name="La Ragione R."/>
            <person name="Hildebrand F."/>
            <person name="Pallen M.J."/>
        </authorList>
    </citation>
    <scope>NUCLEOTIDE SEQUENCE</scope>
    <source>
        <strain evidence="2">CHK165-8395</strain>
    </source>
</reference>
<dbReference type="SUPFAM" id="SSF50998">
    <property type="entry name" value="Quinoprotein alcohol dehydrogenase-like"/>
    <property type="match status" value="1"/>
</dbReference>
<dbReference type="InterPro" id="IPR018391">
    <property type="entry name" value="PQQ_b-propeller_rpt"/>
</dbReference>
<dbReference type="InterPro" id="IPR035986">
    <property type="entry name" value="PKD_dom_sf"/>
</dbReference>
<reference evidence="2" key="2">
    <citation type="submission" date="2021-09" db="EMBL/GenBank/DDBJ databases">
        <authorList>
            <person name="Gilroy R."/>
        </authorList>
    </citation>
    <scope>NUCLEOTIDE SEQUENCE</scope>
    <source>
        <strain evidence="2">CHK165-8395</strain>
    </source>
</reference>
<dbReference type="InterPro" id="IPR013783">
    <property type="entry name" value="Ig-like_fold"/>
</dbReference>
<sequence>MKKIFYFLTIGLLLLSSCKDDDTVYNTAARAAFEYVDNTYMIGDAIQFTDKSVPSEGNTIVSWEWKFGDSDDSKSSEQNPSHTYNASGTFTVTLTVTDNNGLKAKASKDITILDPDKLINITWQSPLLGAIESTVSPALSTDGKTVYAIADQSADNAYDVQLKAYDVASGAVKWSFNVNDALASQNSGGGVRLIYASPAVGTNGDIYVVARDLKNSGAARKSFLFAVSSNGSLHWAYGFGIDANLNYVTPAVDANGYIYIGHTTNSPYAVTVLNPSDGSLVKQISVPVGITSGLSVSKNGEVYFCASSTGLYSYDINSGSQKFNYNPYTGVNSAITIDSDGTVYTVGKTSSGASVCAVNPDGSEKWQAALPSSVSYGGVVVGEDGTLYATGGSVIADQETGGIVALDKDGNLKWHFATAENVTNCVPMVDNRGYIHFVTDDAVYYIVKPDGTAYASLKVGEKSNSSPVMNADGNVLLSVEIEAGVSAVMNLSTGASSAANSAWPMKGQNWQRTGLQK</sequence>
<dbReference type="AlphaFoldDB" id="A0A921FF31"/>
<protein>
    <submittedName>
        <fullName evidence="2">PKD domain-containing protein</fullName>
    </submittedName>
</protein>
<gene>
    <name evidence="2" type="ORF">K8U81_12325</name>
</gene>
<proteinExistence type="predicted"/>
<dbReference type="Pfam" id="PF13360">
    <property type="entry name" value="PQQ_2"/>
    <property type="match status" value="1"/>
</dbReference>
<dbReference type="PROSITE" id="PS51257">
    <property type="entry name" value="PROKAR_LIPOPROTEIN"/>
    <property type="match status" value="1"/>
</dbReference>
<dbReference type="Gene3D" id="2.130.10.10">
    <property type="entry name" value="YVTN repeat-like/Quinoprotein amine dehydrogenase"/>
    <property type="match status" value="1"/>
</dbReference>
<evidence type="ECO:0000313" key="2">
    <source>
        <dbReference type="EMBL" id="HJF08947.1"/>
    </source>
</evidence>
<dbReference type="Gene3D" id="2.60.40.10">
    <property type="entry name" value="Immunoglobulins"/>
    <property type="match status" value="1"/>
</dbReference>
<dbReference type="InterPro" id="IPR022409">
    <property type="entry name" value="PKD/Chitinase_dom"/>
</dbReference>
<dbReference type="Gene3D" id="2.80.10.50">
    <property type="match status" value="1"/>
</dbReference>
<dbReference type="PANTHER" id="PTHR34512">
    <property type="entry name" value="CELL SURFACE PROTEIN"/>
    <property type="match status" value="1"/>
</dbReference>
<organism evidence="2 3">
    <name type="scientific">Phocaeicola coprocola</name>
    <dbReference type="NCBI Taxonomy" id="310298"/>
    <lineage>
        <taxon>Bacteria</taxon>
        <taxon>Pseudomonadati</taxon>
        <taxon>Bacteroidota</taxon>
        <taxon>Bacteroidia</taxon>
        <taxon>Bacteroidales</taxon>
        <taxon>Bacteroidaceae</taxon>
        <taxon>Phocaeicola</taxon>
    </lineage>
</organism>
<dbReference type="InterPro" id="IPR000601">
    <property type="entry name" value="PKD_dom"/>
</dbReference>
<name>A0A921FF31_9BACT</name>
<comment type="caution">
    <text evidence="2">The sequence shown here is derived from an EMBL/GenBank/DDBJ whole genome shotgun (WGS) entry which is preliminary data.</text>
</comment>
<dbReference type="EMBL" id="DYXD01000264">
    <property type="protein sequence ID" value="HJF08947.1"/>
    <property type="molecule type" value="Genomic_DNA"/>
</dbReference>
<dbReference type="SMART" id="SM00089">
    <property type="entry name" value="PKD"/>
    <property type="match status" value="1"/>
</dbReference>
<evidence type="ECO:0000259" key="1">
    <source>
        <dbReference type="PROSITE" id="PS50093"/>
    </source>
</evidence>
<feature type="domain" description="PKD" evidence="1">
    <location>
        <begin position="29"/>
        <end position="112"/>
    </location>
</feature>
<dbReference type="Proteomes" id="UP000718012">
    <property type="component" value="Unassembled WGS sequence"/>
</dbReference>
<dbReference type="InterPro" id="IPR015943">
    <property type="entry name" value="WD40/YVTN_repeat-like_dom_sf"/>
</dbReference>
<dbReference type="CDD" id="cd00146">
    <property type="entry name" value="PKD"/>
    <property type="match status" value="1"/>
</dbReference>
<dbReference type="Pfam" id="PF18911">
    <property type="entry name" value="PKD_4"/>
    <property type="match status" value="1"/>
</dbReference>
<dbReference type="SUPFAM" id="SSF49299">
    <property type="entry name" value="PKD domain"/>
    <property type="match status" value="1"/>
</dbReference>
<accession>A0A921FF31</accession>